<dbReference type="Proteomes" id="UP000306378">
    <property type="component" value="Unassembled WGS sequence"/>
</dbReference>
<dbReference type="OrthoDB" id="9801520at2"/>
<dbReference type="Gene3D" id="3.40.960.10">
    <property type="entry name" value="VSR Endonuclease"/>
    <property type="match status" value="1"/>
</dbReference>
<evidence type="ECO:0000256" key="4">
    <source>
        <dbReference type="ARBA" id="ARBA00022801"/>
    </source>
</evidence>
<dbReference type="GO" id="GO:0004519">
    <property type="term" value="F:endonuclease activity"/>
    <property type="evidence" value="ECO:0007669"/>
    <property type="project" value="UniProtKB-KW"/>
</dbReference>
<keyword evidence="1" id="KW-0540">Nuclease</keyword>
<evidence type="ECO:0000256" key="2">
    <source>
        <dbReference type="ARBA" id="ARBA00022759"/>
    </source>
</evidence>
<evidence type="ECO:0000256" key="3">
    <source>
        <dbReference type="ARBA" id="ARBA00022763"/>
    </source>
</evidence>
<dbReference type="Pfam" id="PF03852">
    <property type="entry name" value="Vsr"/>
    <property type="match status" value="1"/>
</dbReference>
<dbReference type="GO" id="GO:0016787">
    <property type="term" value="F:hydrolase activity"/>
    <property type="evidence" value="ECO:0007669"/>
    <property type="project" value="UniProtKB-KW"/>
</dbReference>
<dbReference type="SUPFAM" id="SSF52980">
    <property type="entry name" value="Restriction endonuclease-like"/>
    <property type="match status" value="1"/>
</dbReference>
<dbReference type="AlphaFoldDB" id="A0A5R8NGH9"/>
<gene>
    <name evidence="8" type="ORF">FEK34_26680</name>
    <name evidence="9" type="ORF">FEK35_13600</name>
</gene>
<evidence type="ECO:0000256" key="6">
    <source>
        <dbReference type="ARBA" id="ARBA00029466"/>
    </source>
</evidence>
<protein>
    <submittedName>
        <fullName evidence="8">Very short patch repair endonuclease</fullName>
    </submittedName>
</protein>
<feature type="region of interest" description="Disordered" evidence="7">
    <location>
        <begin position="257"/>
        <end position="278"/>
    </location>
</feature>
<evidence type="ECO:0000313" key="10">
    <source>
        <dbReference type="Proteomes" id="UP000306378"/>
    </source>
</evidence>
<name>A0A5R8NGH9_9NOCA</name>
<accession>A0A5R8NGH9</accession>
<dbReference type="EMBL" id="VBUT01000012">
    <property type="protein sequence ID" value="TLF73677.1"/>
    <property type="molecule type" value="Genomic_DNA"/>
</dbReference>
<dbReference type="NCBIfam" id="TIGR00632">
    <property type="entry name" value="vsr"/>
    <property type="match status" value="1"/>
</dbReference>
<evidence type="ECO:0000256" key="7">
    <source>
        <dbReference type="SAM" id="MobiDB-lite"/>
    </source>
</evidence>
<feature type="region of interest" description="Disordered" evidence="7">
    <location>
        <begin position="21"/>
        <end position="45"/>
    </location>
</feature>
<comment type="caution">
    <text evidence="8">The sequence shown here is derived from an EMBL/GenBank/DDBJ whole genome shotgun (WGS) entry which is preliminary data.</text>
</comment>
<reference evidence="10 11" key="1">
    <citation type="submission" date="2019-05" db="EMBL/GenBank/DDBJ databases">
        <title>Genomes sequences of two Nocardia cyriacigeorgica environmental isolates, type strains Nocardia asteroides ATCC 19247 and Nocardia cyriacigeorgica DSM 44484.</title>
        <authorList>
            <person name="Vautrin F."/>
            <person name="Bergeron E."/>
            <person name="Dubost A."/>
            <person name="Abrouk D."/>
            <person name="Rodriguez Nava V."/>
            <person name="Pujic P."/>
        </authorList>
    </citation>
    <scope>NUCLEOTIDE SEQUENCE [LARGE SCALE GENOMIC DNA]</scope>
    <source>
        <strain evidence="9 11">EML 1456</strain>
        <strain evidence="8 10">EML 446</strain>
    </source>
</reference>
<dbReference type="GO" id="GO:0006298">
    <property type="term" value="P:mismatch repair"/>
    <property type="evidence" value="ECO:0007669"/>
    <property type="project" value="InterPro"/>
</dbReference>
<sequence length="278" mass="31888">MRELAGGHRWNQRLPSARAYKRRPGAAAPAIEQDRAAGGRDRRNVDLGDGRFARASVSLRVYQRTRRIRAYLRWSCGGRSVERYICEVTHDSRRDNLVQAWRAAHEQGLVVDRSLPPESKASSAAVRAVMRANRNKDTGPELALRRRLYALGLRYRVAVRPVPRLRRTADIAFKADRVAVFVDGCFWHGCPEHHRPATKNSGFWFEKIDANRTRDRDTDRQLRDAGWTVIRVWEHEDPEAAAMRIVQTIQQLRTARARLPHHDPAALARDPSSPDRQD</sequence>
<proteinExistence type="inferred from homology"/>
<evidence type="ECO:0000313" key="11">
    <source>
        <dbReference type="Proteomes" id="UP000308349"/>
    </source>
</evidence>
<dbReference type="InterPro" id="IPR004603">
    <property type="entry name" value="DNA_mismatch_endonuc_vsr"/>
</dbReference>
<comment type="similarity">
    <text evidence="6">Belongs to the Vsr family.</text>
</comment>
<dbReference type="InterPro" id="IPR011335">
    <property type="entry name" value="Restrct_endonuc-II-like"/>
</dbReference>
<dbReference type="CDD" id="cd00221">
    <property type="entry name" value="Vsr"/>
    <property type="match status" value="1"/>
</dbReference>
<keyword evidence="4" id="KW-0378">Hydrolase</keyword>
<organism evidence="8 10">
    <name type="scientific">Nocardia cyriacigeorgica</name>
    <dbReference type="NCBI Taxonomy" id="135487"/>
    <lineage>
        <taxon>Bacteria</taxon>
        <taxon>Bacillati</taxon>
        <taxon>Actinomycetota</taxon>
        <taxon>Actinomycetes</taxon>
        <taxon>Mycobacteriales</taxon>
        <taxon>Nocardiaceae</taxon>
        <taxon>Nocardia</taxon>
    </lineage>
</organism>
<dbReference type="Proteomes" id="UP000308349">
    <property type="component" value="Unassembled WGS sequence"/>
</dbReference>
<keyword evidence="3" id="KW-0227">DNA damage</keyword>
<keyword evidence="5" id="KW-0234">DNA repair</keyword>
<dbReference type="EMBL" id="VBUU01000012">
    <property type="protein sequence ID" value="TLG10233.1"/>
    <property type="molecule type" value="Genomic_DNA"/>
</dbReference>
<keyword evidence="2 8" id="KW-0255">Endonuclease</keyword>
<feature type="compositionally biased region" description="Basic and acidic residues" evidence="7">
    <location>
        <begin position="32"/>
        <end position="45"/>
    </location>
</feature>
<evidence type="ECO:0000313" key="8">
    <source>
        <dbReference type="EMBL" id="TLF73677.1"/>
    </source>
</evidence>
<evidence type="ECO:0000256" key="5">
    <source>
        <dbReference type="ARBA" id="ARBA00023204"/>
    </source>
</evidence>
<evidence type="ECO:0000313" key="9">
    <source>
        <dbReference type="EMBL" id="TLG10233.1"/>
    </source>
</evidence>
<evidence type="ECO:0000256" key="1">
    <source>
        <dbReference type="ARBA" id="ARBA00022722"/>
    </source>
</evidence>